<dbReference type="Proteomes" id="UP000063699">
    <property type="component" value="Chromosome"/>
</dbReference>
<dbReference type="Gene3D" id="3.30.450.40">
    <property type="match status" value="1"/>
</dbReference>
<dbReference type="GO" id="GO:0045892">
    <property type="term" value="P:negative regulation of DNA-templated transcription"/>
    <property type="evidence" value="ECO:0007669"/>
    <property type="project" value="TreeGrafter"/>
</dbReference>
<keyword evidence="5" id="KW-1185">Reference proteome</keyword>
<reference evidence="4 5" key="1">
    <citation type="submission" date="2015-07" db="EMBL/GenBank/DDBJ databases">
        <title>Genome sequencing of Kibdelosporangium phytohabitans.</title>
        <authorList>
            <person name="Qin S."/>
            <person name="Xing K."/>
        </authorList>
    </citation>
    <scope>NUCLEOTIDE SEQUENCE [LARGE SCALE GENOMIC DNA]</scope>
    <source>
        <strain evidence="4 5">KLBMP1111</strain>
    </source>
</reference>
<dbReference type="Pfam" id="PF09339">
    <property type="entry name" value="HTH_IclR"/>
    <property type="match status" value="1"/>
</dbReference>
<feature type="domain" description="HTH iclR-type" evidence="3">
    <location>
        <begin position="1"/>
        <end position="58"/>
    </location>
</feature>
<dbReference type="InterPro" id="IPR005471">
    <property type="entry name" value="Tscrpt_reg_IclR_N"/>
</dbReference>
<evidence type="ECO:0000259" key="3">
    <source>
        <dbReference type="PROSITE" id="PS51077"/>
    </source>
</evidence>
<dbReference type="InterPro" id="IPR036388">
    <property type="entry name" value="WH-like_DNA-bd_sf"/>
</dbReference>
<dbReference type="InterPro" id="IPR036390">
    <property type="entry name" value="WH_DNA-bd_sf"/>
</dbReference>
<dbReference type="AlphaFoldDB" id="A0A0N9HNZ0"/>
<organism evidence="4 5">
    <name type="scientific">Kibdelosporangium phytohabitans</name>
    <dbReference type="NCBI Taxonomy" id="860235"/>
    <lineage>
        <taxon>Bacteria</taxon>
        <taxon>Bacillati</taxon>
        <taxon>Actinomycetota</taxon>
        <taxon>Actinomycetes</taxon>
        <taxon>Pseudonocardiales</taxon>
        <taxon>Pseudonocardiaceae</taxon>
        <taxon>Kibdelosporangium</taxon>
    </lineage>
</organism>
<dbReference type="SMART" id="SM00346">
    <property type="entry name" value="HTH_ICLR"/>
    <property type="match status" value="1"/>
</dbReference>
<dbReference type="KEGG" id="kphy:AOZ06_03000"/>
<evidence type="ECO:0000256" key="1">
    <source>
        <dbReference type="ARBA" id="ARBA00023015"/>
    </source>
</evidence>
<dbReference type="GO" id="GO:0003700">
    <property type="term" value="F:DNA-binding transcription factor activity"/>
    <property type="evidence" value="ECO:0007669"/>
    <property type="project" value="TreeGrafter"/>
</dbReference>
<accession>A0A0N9HNZ0</accession>
<dbReference type="GO" id="GO:0003677">
    <property type="term" value="F:DNA binding"/>
    <property type="evidence" value="ECO:0007669"/>
    <property type="project" value="InterPro"/>
</dbReference>
<dbReference type="SUPFAM" id="SSF46785">
    <property type="entry name" value="Winged helix' DNA-binding domain"/>
    <property type="match status" value="1"/>
</dbReference>
<sequence length="191" mass="19444">MLDGAFVLLEELARAGEAGPSGLAEAARLPKATAHRLLGQLAGVGAVESRSGRYRIGPRMFHVGEGWRPAAALRAAALPPLRQLAASIGGASVNVSVVDAGQMLIVAAVRGDADDVVELRPGFRLSGQEFSCVSAVSSAPVVHAATGGVVACVNARVLGPGQLAGIEPLVRRAANIVSARLATTNPALFAW</sequence>
<dbReference type="PANTHER" id="PTHR30136">
    <property type="entry name" value="HELIX-TURN-HELIX TRANSCRIPTIONAL REGULATOR, ICLR FAMILY"/>
    <property type="match status" value="1"/>
</dbReference>
<dbReference type="PROSITE" id="PS51077">
    <property type="entry name" value="HTH_ICLR"/>
    <property type="match status" value="1"/>
</dbReference>
<dbReference type="Gene3D" id="1.10.10.10">
    <property type="entry name" value="Winged helix-like DNA-binding domain superfamily/Winged helix DNA-binding domain"/>
    <property type="match status" value="1"/>
</dbReference>
<evidence type="ECO:0000313" key="4">
    <source>
        <dbReference type="EMBL" id="ALG06024.1"/>
    </source>
</evidence>
<evidence type="ECO:0000256" key="2">
    <source>
        <dbReference type="ARBA" id="ARBA00023163"/>
    </source>
</evidence>
<proteinExistence type="predicted"/>
<evidence type="ECO:0000313" key="5">
    <source>
        <dbReference type="Proteomes" id="UP000063699"/>
    </source>
</evidence>
<dbReference type="EMBL" id="CP012752">
    <property type="protein sequence ID" value="ALG06024.1"/>
    <property type="molecule type" value="Genomic_DNA"/>
</dbReference>
<dbReference type="SUPFAM" id="SSF55781">
    <property type="entry name" value="GAF domain-like"/>
    <property type="match status" value="1"/>
</dbReference>
<name>A0A0N9HNZ0_9PSEU</name>
<gene>
    <name evidence="4" type="ORF">AOZ06_03000</name>
</gene>
<dbReference type="STRING" id="860235.AOZ06_03000"/>
<dbReference type="InterPro" id="IPR050707">
    <property type="entry name" value="HTH_MetabolicPath_Reg"/>
</dbReference>
<dbReference type="PANTHER" id="PTHR30136:SF24">
    <property type="entry name" value="HTH-TYPE TRANSCRIPTIONAL REPRESSOR ALLR"/>
    <property type="match status" value="1"/>
</dbReference>
<protein>
    <recommendedName>
        <fullName evidence="3">HTH iclR-type domain-containing protein</fullName>
    </recommendedName>
</protein>
<dbReference type="InterPro" id="IPR029016">
    <property type="entry name" value="GAF-like_dom_sf"/>
</dbReference>
<keyword evidence="1" id="KW-0805">Transcription regulation</keyword>
<keyword evidence="2" id="KW-0804">Transcription</keyword>